<proteinExistence type="predicted"/>
<name>A0ABT3CFH9_9MYCO</name>
<evidence type="ECO:0000313" key="1">
    <source>
        <dbReference type="EMBL" id="MCV7228147.1"/>
    </source>
</evidence>
<dbReference type="EMBL" id="JACKTY010000031">
    <property type="protein sequence ID" value="MCV7228147.1"/>
    <property type="molecule type" value="Genomic_DNA"/>
</dbReference>
<sequence>MPFNGIGSLALCDAVVFAHAVTLCVHQDDSSQLGNYSDTCLHHIWGEQIHAVWLITVMPEADDSRHTGEFRG</sequence>
<accession>A0ABT3CFH9</accession>
<dbReference type="Proteomes" id="UP001526201">
    <property type="component" value="Unassembled WGS sequence"/>
</dbReference>
<protein>
    <submittedName>
        <fullName evidence="1">Uncharacterized protein</fullName>
    </submittedName>
</protein>
<dbReference type="RefSeq" id="WP_264069210.1">
    <property type="nucleotide sequence ID" value="NZ_JACKTY010000031.1"/>
</dbReference>
<keyword evidence="2" id="KW-1185">Reference proteome</keyword>
<evidence type="ECO:0000313" key="2">
    <source>
        <dbReference type="Proteomes" id="UP001526201"/>
    </source>
</evidence>
<comment type="caution">
    <text evidence="1">The sequence shown here is derived from an EMBL/GenBank/DDBJ whole genome shotgun (WGS) entry which is preliminary data.</text>
</comment>
<dbReference type="InterPro" id="IPR036188">
    <property type="entry name" value="FAD/NAD-bd_sf"/>
</dbReference>
<gene>
    <name evidence="1" type="ORF">H7J73_19225</name>
</gene>
<organism evidence="1 2">
    <name type="scientific">Mycolicibacterium komossense</name>
    <dbReference type="NCBI Taxonomy" id="1779"/>
    <lineage>
        <taxon>Bacteria</taxon>
        <taxon>Bacillati</taxon>
        <taxon>Actinomycetota</taxon>
        <taxon>Actinomycetes</taxon>
        <taxon>Mycobacteriales</taxon>
        <taxon>Mycobacteriaceae</taxon>
        <taxon>Mycolicibacterium</taxon>
    </lineage>
</organism>
<dbReference type="Gene3D" id="3.50.50.60">
    <property type="entry name" value="FAD/NAD(P)-binding domain"/>
    <property type="match status" value="1"/>
</dbReference>
<reference evidence="1 2" key="1">
    <citation type="journal article" date="2022" name="BMC Genomics">
        <title>Comparative genome analysis of mycobacteria focusing on tRNA and non-coding RNA.</title>
        <authorList>
            <person name="Behra P.R.K."/>
            <person name="Pettersson B.M.F."/>
            <person name="Ramesh M."/>
            <person name="Das S."/>
            <person name="Dasgupta S."/>
            <person name="Kirsebom L.A."/>
        </authorList>
    </citation>
    <scope>NUCLEOTIDE SEQUENCE [LARGE SCALE GENOMIC DNA]</scope>
    <source>
        <strain evidence="1 2">DSM 44078</strain>
    </source>
</reference>